<keyword evidence="2" id="KW-0255">Endonuclease</keyword>
<evidence type="ECO:0000259" key="1">
    <source>
        <dbReference type="Pfam" id="PF14529"/>
    </source>
</evidence>
<evidence type="ECO:0000313" key="2">
    <source>
        <dbReference type="EMBL" id="KAK9745188.1"/>
    </source>
</evidence>
<dbReference type="SUPFAM" id="SSF56219">
    <property type="entry name" value="DNase I-like"/>
    <property type="match status" value="1"/>
</dbReference>
<organism evidence="2 3">
    <name type="scientific">Popillia japonica</name>
    <name type="common">Japanese beetle</name>
    <dbReference type="NCBI Taxonomy" id="7064"/>
    <lineage>
        <taxon>Eukaryota</taxon>
        <taxon>Metazoa</taxon>
        <taxon>Ecdysozoa</taxon>
        <taxon>Arthropoda</taxon>
        <taxon>Hexapoda</taxon>
        <taxon>Insecta</taxon>
        <taxon>Pterygota</taxon>
        <taxon>Neoptera</taxon>
        <taxon>Endopterygota</taxon>
        <taxon>Coleoptera</taxon>
        <taxon>Polyphaga</taxon>
        <taxon>Scarabaeiformia</taxon>
        <taxon>Scarabaeidae</taxon>
        <taxon>Rutelinae</taxon>
        <taxon>Popillia</taxon>
    </lineage>
</organism>
<gene>
    <name evidence="2" type="ORF">QE152_g7177</name>
</gene>
<keyword evidence="2" id="KW-0378">Hydrolase</keyword>
<dbReference type="Pfam" id="PF14529">
    <property type="entry name" value="Exo_endo_phos_2"/>
    <property type="match status" value="1"/>
</dbReference>
<dbReference type="GO" id="GO:0004519">
    <property type="term" value="F:endonuclease activity"/>
    <property type="evidence" value="ECO:0007669"/>
    <property type="project" value="UniProtKB-KW"/>
</dbReference>
<dbReference type="InterPro" id="IPR036691">
    <property type="entry name" value="Endo/exonu/phosph_ase_sf"/>
</dbReference>
<reference evidence="2 3" key="1">
    <citation type="journal article" date="2024" name="BMC Genomics">
        <title>De novo assembly and annotation of Popillia japonica's genome with initial clues to its potential as an invasive pest.</title>
        <authorList>
            <person name="Cucini C."/>
            <person name="Boschi S."/>
            <person name="Funari R."/>
            <person name="Cardaioli E."/>
            <person name="Iannotti N."/>
            <person name="Marturano G."/>
            <person name="Paoli F."/>
            <person name="Bruttini M."/>
            <person name="Carapelli A."/>
            <person name="Frati F."/>
            <person name="Nardi F."/>
        </authorList>
    </citation>
    <scope>NUCLEOTIDE SEQUENCE [LARGE SCALE GENOMIC DNA]</scope>
    <source>
        <strain evidence="2">DMR45628</strain>
    </source>
</reference>
<dbReference type="Proteomes" id="UP001458880">
    <property type="component" value="Unassembled WGS sequence"/>
</dbReference>
<proteinExistence type="predicted"/>
<name>A0AAW1MFR9_POPJA</name>
<comment type="caution">
    <text evidence="2">The sequence shown here is derived from an EMBL/GenBank/DDBJ whole genome shotgun (WGS) entry which is preliminary data.</text>
</comment>
<keyword evidence="3" id="KW-1185">Reference proteome</keyword>
<dbReference type="InterPro" id="IPR005135">
    <property type="entry name" value="Endo/exonuclease/phosphatase"/>
</dbReference>
<protein>
    <submittedName>
        <fullName evidence="2">Endonuclease-reverse transcriptase</fullName>
    </submittedName>
</protein>
<feature type="domain" description="Endonuclease/exonuclease/phosphatase" evidence="1">
    <location>
        <begin position="2"/>
        <end position="84"/>
    </location>
</feature>
<dbReference type="AlphaFoldDB" id="A0AAW1MFR9"/>
<accession>A0AAW1MFR9</accession>
<dbReference type="EMBL" id="JASPKY010000051">
    <property type="protein sequence ID" value="KAK9745188.1"/>
    <property type="molecule type" value="Genomic_DNA"/>
</dbReference>
<sequence length="97" mass="11182">MCCYLSPNIEMHEYESDVDSIMNRIDRRQTIVLGDINAKSSQWGASRTNKKGAYWLEWIHALDMVVLNTGREPTFVRGQTNQTTLTCLCRQTKLLSK</sequence>
<dbReference type="Gene3D" id="3.60.10.10">
    <property type="entry name" value="Endonuclease/exonuclease/phosphatase"/>
    <property type="match status" value="1"/>
</dbReference>
<evidence type="ECO:0000313" key="3">
    <source>
        <dbReference type="Proteomes" id="UP001458880"/>
    </source>
</evidence>
<keyword evidence="2" id="KW-0540">Nuclease</keyword>